<dbReference type="SUPFAM" id="SSF53901">
    <property type="entry name" value="Thiolase-like"/>
    <property type="match status" value="2"/>
</dbReference>
<gene>
    <name evidence="7" type="ORF">KIH74_21675</name>
</gene>
<keyword evidence="2 4" id="KW-0808">Transferase</keyword>
<protein>
    <submittedName>
        <fullName evidence="7">Acetyl-CoA C-acyltransferase</fullName>
        <ecNumber evidence="7">2.3.1.16</ecNumber>
    </submittedName>
</protein>
<dbReference type="Gene3D" id="3.40.47.10">
    <property type="match status" value="2"/>
</dbReference>
<dbReference type="EC" id="2.3.1.16" evidence="7"/>
<evidence type="ECO:0000256" key="3">
    <source>
        <dbReference type="ARBA" id="ARBA00023315"/>
    </source>
</evidence>
<dbReference type="Pfam" id="PF00108">
    <property type="entry name" value="Thiolase_N"/>
    <property type="match status" value="1"/>
</dbReference>
<dbReference type="EMBL" id="JAHBAY010000009">
    <property type="protein sequence ID" value="MBT0771563.1"/>
    <property type="molecule type" value="Genomic_DNA"/>
</dbReference>
<evidence type="ECO:0000313" key="7">
    <source>
        <dbReference type="EMBL" id="MBT0771563.1"/>
    </source>
</evidence>
<dbReference type="InterPro" id="IPR002155">
    <property type="entry name" value="Thiolase"/>
</dbReference>
<feature type="domain" description="Thiolase N-terminal" evidence="5">
    <location>
        <begin position="6"/>
        <end position="251"/>
    </location>
</feature>
<keyword evidence="3 4" id="KW-0012">Acyltransferase</keyword>
<dbReference type="Proteomes" id="UP001197247">
    <property type="component" value="Unassembled WGS sequence"/>
</dbReference>
<dbReference type="PANTHER" id="PTHR43365:SF1">
    <property type="entry name" value="ACETYL-COA C-ACYLTRANSFERASE"/>
    <property type="match status" value="1"/>
</dbReference>
<comment type="caution">
    <text evidence="7">The sequence shown here is derived from an EMBL/GenBank/DDBJ whole genome shotgun (WGS) entry which is preliminary data.</text>
</comment>
<evidence type="ECO:0000256" key="2">
    <source>
        <dbReference type="ARBA" id="ARBA00022679"/>
    </source>
</evidence>
<accession>A0ABS5TL46</accession>
<evidence type="ECO:0000256" key="1">
    <source>
        <dbReference type="ARBA" id="ARBA00010982"/>
    </source>
</evidence>
<dbReference type="PROSITE" id="PS00737">
    <property type="entry name" value="THIOLASE_2"/>
    <property type="match status" value="1"/>
</dbReference>
<evidence type="ECO:0000256" key="4">
    <source>
        <dbReference type="RuleBase" id="RU003557"/>
    </source>
</evidence>
<name>A0ABS5TL46_9ACTN</name>
<dbReference type="PIRSF" id="PIRSF000429">
    <property type="entry name" value="Ac-CoA_Ac_transf"/>
    <property type="match status" value="1"/>
</dbReference>
<dbReference type="CDD" id="cd00751">
    <property type="entry name" value="thiolase"/>
    <property type="match status" value="1"/>
</dbReference>
<comment type="similarity">
    <text evidence="1 4">Belongs to the thiolase-like superfamily. Thiolase family.</text>
</comment>
<dbReference type="InterPro" id="IPR016039">
    <property type="entry name" value="Thiolase-like"/>
</dbReference>
<dbReference type="Pfam" id="PF02803">
    <property type="entry name" value="Thiolase_C"/>
    <property type="match status" value="1"/>
</dbReference>
<keyword evidence="8" id="KW-1185">Reference proteome</keyword>
<reference evidence="7 8" key="1">
    <citation type="submission" date="2021-05" db="EMBL/GenBank/DDBJ databases">
        <title>Kineosporia and Streptomyces sp. nov. two new marine actinobacteria isolated from Coral.</title>
        <authorList>
            <person name="Buangrab K."/>
            <person name="Sutthacheep M."/>
            <person name="Yeemin T."/>
            <person name="Harunari E."/>
            <person name="Igarashi Y."/>
            <person name="Kanchanasin P."/>
            <person name="Tanasupawat S."/>
            <person name="Phongsopitanun W."/>
        </authorList>
    </citation>
    <scope>NUCLEOTIDE SEQUENCE [LARGE SCALE GENOMIC DNA]</scope>
    <source>
        <strain evidence="7 8">J2-2</strain>
    </source>
</reference>
<dbReference type="InterPro" id="IPR020616">
    <property type="entry name" value="Thiolase_N"/>
</dbReference>
<proteinExistence type="inferred from homology"/>
<dbReference type="NCBIfam" id="TIGR01930">
    <property type="entry name" value="AcCoA-C-Actrans"/>
    <property type="match status" value="1"/>
</dbReference>
<organism evidence="7 8">
    <name type="scientific">Kineosporia corallincola</name>
    <dbReference type="NCBI Taxonomy" id="2835133"/>
    <lineage>
        <taxon>Bacteria</taxon>
        <taxon>Bacillati</taxon>
        <taxon>Actinomycetota</taxon>
        <taxon>Actinomycetes</taxon>
        <taxon>Kineosporiales</taxon>
        <taxon>Kineosporiaceae</taxon>
        <taxon>Kineosporia</taxon>
    </lineage>
</organism>
<dbReference type="GO" id="GO:0003988">
    <property type="term" value="F:acetyl-CoA C-acyltransferase activity"/>
    <property type="evidence" value="ECO:0007669"/>
    <property type="project" value="UniProtKB-EC"/>
</dbReference>
<evidence type="ECO:0000259" key="5">
    <source>
        <dbReference type="Pfam" id="PF00108"/>
    </source>
</evidence>
<dbReference type="PANTHER" id="PTHR43365">
    <property type="entry name" value="BLR7806 PROTEIN"/>
    <property type="match status" value="1"/>
</dbReference>
<dbReference type="InterPro" id="IPR020613">
    <property type="entry name" value="Thiolase_CS"/>
</dbReference>
<dbReference type="RefSeq" id="WP_214157931.1">
    <property type="nucleotide sequence ID" value="NZ_JAHBAY010000009.1"/>
</dbReference>
<sequence>MTRDAVIVEAVRTPVGRRGGGLAGVHPADLSAHVLTSLAERSGVDPALVDDVIWGCVSQVGEQTLDIARTAVLAAGWPQTVPGVTVDRQCGSSQQSVHFAAAGLIAGQYDVVVAGGVESMSRVPMGSSAAGHDPLGPRFAARYGDVAPNQGVGAEMIAERWGLSRTQLDEFALSSHEKAAAAQDSGRFDAQLTPVPVPGGTTVTRDEGVRRGGTLEALAGLKTVFRPRNGVITAGNASQISDGGAALLMTTSARAAELGLTPIARVHTAVLAGDDPVTMLTAPIPATRKALARSGLRLDEIGAFEVNEAFAPVPLAWLAEIGADPKALNPNGGAIALGHPLGGSGARLMTTLLHHLRDHGIRYGLQTMCEGGGQANATVLELL</sequence>
<evidence type="ECO:0000259" key="6">
    <source>
        <dbReference type="Pfam" id="PF02803"/>
    </source>
</evidence>
<evidence type="ECO:0000313" key="8">
    <source>
        <dbReference type="Proteomes" id="UP001197247"/>
    </source>
</evidence>
<feature type="domain" description="Thiolase C-terminal" evidence="6">
    <location>
        <begin position="261"/>
        <end position="381"/>
    </location>
</feature>
<dbReference type="InterPro" id="IPR020617">
    <property type="entry name" value="Thiolase_C"/>
</dbReference>